<dbReference type="GO" id="GO:0032259">
    <property type="term" value="P:methylation"/>
    <property type="evidence" value="ECO:0007669"/>
    <property type="project" value="UniProtKB-KW"/>
</dbReference>
<accession>A0ABW3H5V5</accession>
<keyword evidence="3" id="KW-1185">Reference proteome</keyword>
<evidence type="ECO:0000256" key="1">
    <source>
        <dbReference type="SAM" id="SignalP"/>
    </source>
</evidence>
<reference evidence="3" key="1">
    <citation type="journal article" date="2019" name="Int. J. Syst. Evol. Microbiol.">
        <title>The Global Catalogue of Microorganisms (GCM) 10K type strain sequencing project: providing services to taxonomists for standard genome sequencing and annotation.</title>
        <authorList>
            <consortium name="The Broad Institute Genomics Platform"/>
            <consortium name="The Broad Institute Genome Sequencing Center for Infectious Disease"/>
            <person name="Wu L."/>
            <person name="Ma J."/>
        </authorList>
    </citation>
    <scope>NUCLEOTIDE SEQUENCE [LARGE SCALE GENOMIC DNA]</scope>
    <source>
        <strain evidence="3">CCUG 62982</strain>
    </source>
</reference>
<dbReference type="InterPro" id="IPR016980">
    <property type="entry name" value="S-AdoMet-dep_MeTrfase_Alr7345"/>
</dbReference>
<dbReference type="PIRSF" id="PIRSF031679">
    <property type="entry name" value="Mtase_Alr7345_prd"/>
    <property type="match status" value="1"/>
</dbReference>
<name>A0ABW3H5V5_9SPHN</name>
<gene>
    <name evidence="2" type="ORF">ACFQ1E_07865</name>
</gene>
<evidence type="ECO:0000313" key="3">
    <source>
        <dbReference type="Proteomes" id="UP001596977"/>
    </source>
</evidence>
<dbReference type="InterPro" id="IPR029063">
    <property type="entry name" value="SAM-dependent_MTases_sf"/>
</dbReference>
<feature type="chain" id="PRO_5047501769" evidence="1">
    <location>
        <begin position="21"/>
        <end position="248"/>
    </location>
</feature>
<dbReference type="Gene3D" id="3.40.50.150">
    <property type="entry name" value="Vaccinia Virus protein VP39"/>
    <property type="match status" value="1"/>
</dbReference>
<dbReference type="EMBL" id="JBHTJG010000003">
    <property type="protein sequence ID" value="MFD0946247.1"/>
    <property type="molecule type" value="Genomic_DNA"/>
</dbReference>
<keyword evidence="2" id="KW-0489">Methyltransferase</keyword>
<protein>
    <submittedName>
        <fullName evidence="2">Class I SAM-dependent methyltransferase</fullName>
    </submittedName>
</protein>
<sequence length="248" mass="26182">MKLLVPAALLALAAPFAAQAQTVSPAIAAALADPARPAADRERDAARHPGEILAFAGVKPGDKVADFLLGGGYWTPVLSALVGPKGHVYAFQANEYIAFRAAYADEQKAAVAGRANVTALAQPLAAFSFPEPLDVVLTVQNWHDFHLKVMPAGLGDTVAARLFAALKPGGVLLVADHVANPDPAMEAPQALHRIDPAALRAEIEKAGFVFEGETAILRDPSDPHTANVFAPEIRGKTDQFVYKFRKPA</sequence>
<dbReference type="GO" id="GO:0008168">
    <property type="term" value="F:methyltransferase activity"/>
    <property type="evidence" value="ECO:0007669"/>
    <property type="project" value="UniProtKB-KW"/>
</dbReference>
<dbReference type="SUPFAM" id="SSF53335">
    <property type="entry name" value="S-adenosyl-L-methionine-dependent methyltransferases"/>
    <property type="match status" value="1"/>
</dbReference>
<dbReference type="Proteomes" id="UP001596977">
    <property type="component" value="Unassembled WGS sequence"/>
</dbReference>
<proteinExistence type="predicted"/>
<dbReference type="RefSeq" id="WP_264943620.1">
    <property type="nucleotide sequence ID" value="NZ_JAPDRA010000003.1"/>
</dbReference>
<organism evidence="2 3">
    <name type="scientific">Sphingomonas canadensis</name>
    <dbReference type="NCBI Taxonomy" id="1219257"/>
    <lineage>
        <taxon>Bacteria</taxon>
        <taxon>Pseudomonadati</taxon>
        <taxon>Pseudomonadota</taxon>
        <taxon>Alphaproteobacteria</taxon>
        <taxon>Sphingomonadales</taxon>
        <taxon>Sphingomonadaceae</taxon>
        <taxon>Sphingomonas</taxon>
    </lineage>
</organism>
<evidence type="ECO:0000313" key="2">
    <source>
        <dbReference type="EMBL" id="MFD0946247.1"/>
    </source>
</evidence>
<comment type="caution">
    <text evidence="2">The sequence shown here is derived from an EMBL/GenBank/DDBJ whole genome shotgun (WGS) entry which is preliminary data.</text>
</comment>
<feature type="signal peptide" evidence="1">
    <location>
        <begin position="1"/>
        <end position="20"/>
    </location>
</feature>
<keyword evidence="2" id="KW-0808">Transferase</keyword>
<keyword evidence="1" id="KW-0732">Signal</keyword>